<dbReference type="InterPro" id="IPR000909">
    <property type="entry name" value="PLipase_C_PInositol-sp_X_dom"/>
</dbReference>
<dbReference type="GO" id="GO:0048015">
    <property type="term" value="P:phosphatidylinositol-mediated signaling"/>
    <property type="evidence" value="ECO:0007669"/>
    <property type="project" value="TreeGrafter"/>
</dbReference>
<proteinExistence type="predicted"/>
<evidence type="ECO:0000256" key="6">
    <source>
        <dbReference type="RuleBase" id="RU361133"/>
    </source>
</evidence>
<dbReference type="PRINTS" id="PR00390">
    <property type="entry name" value="PHPHLIPASEC"/>
</dbReference>
<dbReference type="GeneID" id="36286127"/>
<evidence type="ECO:0000256" key="5">
    <source>
        <dbReference type="ARBA" id="ARBA00023224"/>
    </source>
</evidence>
<dbReference type="EMBL" id="KV441392">
    <property type="protein sequence ID" value="OAF60178.1"/>
    <property type="molecule type" value="Genomic_DNA"/>
</dbReference>
<dbReference type="FunFam" id="2.30.29.30:FF:000396">
    <property type="entry name" value="Phosphoinositide phospholipase C"/>
    <property type="match status" value="1"/>
</dbReference>
<dbReference type="InterPro" id="IPR035892">
    <property type="entry name" value="C2_domain_sf"/>
</dbReference>
<dbReference type="CDD" id="cd16207">
    <property type="entry name" value="EFh_ScPlc1p_like"/>
    <property type="match status" value="1"/>
</dbReference>
<feature type="region of interest" description="Disordered" evidence="7">
    <location>
        <begin position="1"/>
        <end position="86"/>
    </location>
</feature>
<comment type="catalytic activity">
    <reaction evidence="6">
        <text>a 1,2-diacyl-sn-glycero-3-phospho-(1D-myo-inositol-4,5-bisphosphate) + H2O = 1D-myo-inositol 1,4,5-trisphosphate + a 1,2-diacyl-sn-glycerol + H(+)</text>
        <dbReference type="Rhea" id="RHEA:33179"/>
        <dbReference type="ChEBI" id="CHEBI:15377"/>
        <dbReference type="ChEBI" id="CHEBI:15378"/>
        <dbReference type="ChEBI" id="CHEBI:17815"/>
        <dbReference type="ChEBI" id="CHEBI:58456"/>
        <dbReference type="ChEBI" id="CHEBI:203600"/>
        <dbReference type="EC" id="3.1.4.11"/>
    </reaction>
</comment>
<dbReference type="OrthoDB" id="269822at2759"/>
<feature type="compositionally biased region" description="Low complexity" evidence="7">
    <location>
        <begin position="28"/>
        <end position="51"/>
    </location>
</feature>
<keyword evidence="5" id="KW-0807">Transducer</keyword>
<keyword evidence="4 6" id="KW-0443">Lipid metabolism</keyword>
<dbReference type="InterPro" id="IPR000008">
    <property type="entry name" value="C2_dom"/>
</dbReference>
<keyword evidence="3 6" id="KW-0442">Lipid degradation</keyword>
<dbReference type="eggNOG" id="KOG0169">
    <property type="taxonomic scope" value="Eukaryota"/>
</dbReference>
<feature type="compositionally biased region" description="Low complexity" evidence="7">
    <location>
        <begin position="734"/>
        <end position="746"/>
    </location>
</feature>
<dbReference type="Pfam" id="PF00168">
    <property type="entry name" value="C2"/>
    <property type="match status" value="2"/>
</dbReference>
<dbReference type="PANTHER" id="PTHR10336:SF36">
    <property type="entry name" value="1-PHOSPHATIDYLINOSITOL 4,5-BISPHOSPHATE PHOSPHODIESTERASE BETA-4"/>
    <property type="match status" value="1"/>
</dbReference>
<dbReference type="Proteomes" id="UP000077154">
    <property type="component" value="Unassembled WGS sequence"/>
</dbReference>
<dbReference type="CDD" id="cd08598">
    <property type="entry name" value="PI-PLC1c_yeast"/>
    <property type="match status" value="1"/>
</dbReference>
<dbReference type="AlphaFoldDB" id="A0A177ADK8"/>
<evidence type="ECO:0000313" key="10">
    <source>
        <dbReference type="EMBL" id="OAF60178.1"/>
    </source>
</evidence>
<dbReference type="Pfam" id="PF00388">
    <property type="entry name" value="PI-PLC-X"/>
    <property type="match status" value="1"/>
</dbReference>
<feature type="compositionally biased region" description="Polar residues" evidence="7">
    <location>
        <begin position="52"/>
        <end position="69"/>
    </location>
</feature>
<feature type="domain" description="C2" evidence="8">
    <location>
        <begin position="880"/>
        <end position="1049"/>
    </location>
</feature>
<keyword evidence="2 6" id="KW-0378">Hydrolase</keyword>
<dbReference type="SMART" id="SM00239">
    <property type="entry name" value="C2"/>
    <property type="match status" value="1"/>
</dbReference>
<dbReference type="CDD" id="cd13360">
    <property type="entry name" value="PH_PLC_fungal"/>
    <property type="match status" value="1"/>
</dbReference>
<dbReference type="SUPFAM" id="SSF50729">
    <property type="entry name" value="PH domain-like"/>
    <property type="match status" value="1"/>
</dbReference>
<feature type="compositionally biased region" description="Polar residues" evidence="7">
    <location>
        <begin position="700"/>
        <end position="727"/>
    </location>
</feature>
<dbReference type="GO" id="GO:0051209">
    <property type="term" value="P:release of sequestered calcium ion into cytosol"/>
    <property type="evidence" value="ECO:0007669"/>
    <property type="project" value="TreeGrafter"/>
</dbReference>
<dbReference type="InterPro" id="IPR011992">
    <property type="entry name" value="EF-hand-dom_pair"/>
</dbReference>
<evidence type="ECO:0000259" key="8">
    <source>
        <dbReference type="PROSITE" id="PS50004"/>
    </source>
</evidence>
<dbReference type="SMART" id="SM00148">
    <property type="entry name" value="PLCXc"/>
    <property type="match status" value="1"/>
</dbReference>
<dbReference type="InterPro" id="IPR001711">
    <property type="entry name" value="PLipase_C_Pinositol-sp_Y"/>
</dbReference>
<feature type="region of interest" description="Disordered" evidence="7">
    <location>
        <begin position="700"/>
        <end position="758"/>
    </location>
</feature>
<dbReference type="SUPFAM" id="SSF47473">
    <property type="entry name" value="EF-hand"/>
    <property type="match status" value="1"/>
</dbReference>
<dbReference type="GO" id="GO:0004435">
    <property type="term" value="F:phosphatidylinositol-4,5-bisphosphate phospholipase C activity"/>
    <property type="evidence" value="ECO:0007669"/>
    <property type="project" value="UniProtKB-EC"/>
</dbReference>
<dbReference type="Pfam" id="PF00387">
    <property type="entry name" value="PI-PLC-Y"/>
    <property type="match status" value="1"/>
</dbReference>
<reference evidence="10" key="1">
    <citation type="submission" date="2016-03" db="EMBL/GenBank/DDBJ databases">
        <title>Updated assembly of Pseudogymnoascus destructans, the fungus causing white-nose syndrome of bats.</title>
        <authorList>
            <person name="Palmer J.M."/>
            <person name="Drees K.P."/>
            <person name="Foster J.T."/>
            <person name="Lindner D.L."/>
        </authorList>
    </citation>
    <scope>NUCLEOTIDE SEQUENCE [LARGE SCALE GENOMIC DNA]</scope>
    <source>
        <strain evidence="10">20631-21</strain>
    </source>
</reference>
<evidence type="ECO:0000256" key="7">
    <source>
        <dbReference type="SAM" id="MobiDB-lite"/>
    </source>
</evidence>
<dbReference type="GO" id="GO:0016042">
    <property type="term" value="P:lipid catabolic process"/>
    <property type="evidence" value="ECO:0007669"/>
    <property type="project" value="UniProtKB-KW"/>
</dbReference>
<name>A0A177ADK8_9PEZI</name>
<dbReference type="InterPro" id="IPR011993">
    <property type="entry name" value="PH-like_dom_sf"/>
</dbReference>
<dbReference type="VEuPathDB" id="FungiDB:GMDG_06604"/>
<dbReference type="InterPro" id="IPR037755">
    <property type="entry name" value="Plc1_PH"/>
</dbReference>
<dbReference type="Gene3D" id="2.60.40.150">
    <property type="entry name" value="C2 domain"/>
    <property type="match status" value="1"/>
</dbReference>
<gene>
    <name evidence="10" type="primary">PLC1_3</name>
    <name evidence="10" type="ORF">VC83_03050</name>
</gene>
<feature type="compositionally biased region" description="Pro residues" evidence="7">
    <location>
        <begin position="1"/>
        <end position="14"/>
    </location>
</feature>
<evidence type="ECO:0000259" key="9">
    <source>
        <dbReference type="PROSITE" id="PS50008"/>
    </source>
</evidence>
<dbReference type="SUPFAM" id="SSF51695">
    <property type="entry name" value="PLC-like phosphodiesterases"/>
    <property type="match status" value="1"/>
</dbReference>
<dbReference type="SUPFAM" id="SSF49562">
    <property type="entry name" value="C2 domain (Calcium/lipid-binding domain, CaLB)"/>
    <property type="match status" value="1"/>
</dbReference>
<dbReference type="SMART" id="SM00149">
    <property type="entry name" value="PLCYc"/>
    <property type="match status" value="1"/>
</dbReference>
<accession>A0A177ADK8</accession>
<evidence type="ECO:0000256" key="1">
    <source>
        <dbReference type="ARBA" id="ARBA00012368"/>
    </source>
</evidence>
<evidence type="ECO:0000256" key="4">
    <source>
        <dbReference type="ARBA" id="ARBA00023098"/>
    </source>
</evidence>
<feature type="region of interest" description="Disordered" evidence="7">
    <location>
        <begin position="124"/>
        <end position="188"/>
    </location>
</feature>
<dbReference type="RefSeq" id="XP_024325460.1">
    <property type="nucleotide sequence ID" value="XM_024466699.1"/>
</dbReference>
<evidence type="ECO:0000256" key="2">
    <source>
        <dbReference type="ARBA" id="ARBA00022801"/>
    </source>
</evidence>
<evidence type="ECO:0000256" key="3">
    <source>
        <dbReference type="ARBA" id="ARBA00022963"/>
    </source>
</evidence>
<dbReference type="Gene3D" id="3.20.20.190">
    <property type="entry name" value="Phosphatidylinositol (PI) phosphodiesterase"/>
    <property type="match status" value="1"/>
</dbReference>
<organism evidence="10">
    <name type="scientific">Pseudogymnoascus destructans</name>
    <dbReference type="NCBI Taxonomy" id="655981"/>
    <lineage>
        <taxon>Eukaryota</taxon>
        <taxon>Fungi</taxon>
        <taxon>Dikarya</taxon>
        <taxon>Ascomycota</taxon>
        <taxon>Pezizomycotina</taxon>
        <taxon>Leotiomycetes</taxon>
        <taxon>Thelebolales</taxon>
        <taxon>Thelebolaceae</taxon>
        <taxon>Pseudogymnoascus</taxon>
    </lineage>
</organism>
<feature type="domain" description="PI-PLC Y-box" evidence="9">
    <location>
        <begin position="766"/>
        <end position="884"/>
    </location>
</feature>
<dbReference type="InterPro" id="IPR017946">
    <property type="entry name" value="PLC-like_Pdiesterase_TIM-brl"/>
</dbReference>
<sequence length="1108" mass="123035">MAHQPTIPPQPPRRAMPSKVQTSFLPTIPSASLPTSAISASSLTSSSQQASPVLSPQTQLTTNNSSVQGSPEPDLPKGSCDSDLPTRFELPESIVHRKNSHSAMSEAMALNKGPGIIRRLSNKASKFAGRRRQSSAAANSRDHSSGPVIMRRRSDSTSTAPEVRPALLTESDDESRDDTRDDMNGFADGMKEYYSNDSPTGSISGVPINDGPVIPAVLLQGTTMLKVSKKKKKKLTFALDIDAAKVSWDKNRQSKAFYIDDIKEIRSGSDARNYRLEFGVPACDERRFFSILYVISDKSKGRSQKLMHLIAGDDRTFELWTTTLDAISKHRHELMASLSSFNDKAVRAYWRREMSKQFGDRAHSEDEEMIDITGVERLCRSLHIHGVNNHLRAKFAQVDELKCGLLTYGQFQELINLMKRREDVRALYNELTAPDKKGITLEDFLVFLKDTQGEDVEGRRTHWTTVFNKFVRRSKTKEQAQQDLQNSETPVMNESALASYLTSTYNVPIKDVPANFTLDRPLHEYYISSSHNTYLLGRQVAGQSSVEAYISALSKGCRCVEVDCWDGSEGPVVMHGRTLTSQVSFADVMTTISKYAFVSSQFPLLISLEVHCSRQQQIMMAEIIKATCGSKLITEPLDPNSQQLPSPSQLMNRILIKVKMPCDEPAFNAEVTAGRRRGASVNSPYVRPIVLDNSMIPNASILQSPSMSPRQRPTMGITRSQTTSIRSPQHAGESQDSLSNSTSESESMNDDGSEKRKQQSNIVKVLGDLGVYTAGVKFHGFDAPESKTYNHIYSFMEATFTKNSKTPDTKRALVRHNMRHMMRVYPNRWRVASTNFDPLTYWRRGVQMAALNWQTYDLGMQINDAMFEGGTDVSGYVLKPSGLREITMLPNVPEAAGEGYVKRERKLVTFSIEVISAQQLMRPKNLPATRTVDPYVEVEVFHADDKAKDVAGVVGEGGPDAAGRGGSSGLGAPRRLRTQIVPENGFNPLFNQKFKFALTTKYPDLVFVRWTVRASRDGHNYDDRGTPLAAYTAKLGNLKQGYRTLPLMDANGDQFLFSTLCCKVKVKEATSVYVDGPSEAVGKLKSLGRSIIGRAQSMPVTPKTPDSV</sequence>
<dbReference type="CDD" id="cd00275">
    <property type="entry name" value="C2_PLC_like"/>
    <property type="match status" value="1"/>
</dbReference>
<dbReference type="PROSITE" id="PS50008">
    <property type="entry name" value="PIPLC_Y_DOMAIN"/>
    <property type="match status" value="1"/>
</dbReference>
<dbReference type="PROSITE" id="PS50004">
    <property type="entry name" value="C2"/>
    <property type="match status" value="1"/>
</dbReference>
<dbReference type="Gene3D" id="2.30.29.30">
    <property type="entry name" value="Pleckstrin-homology domain (PH domain)/Phosphotyrosine-binding domain (PTB)"/>
    <property type="match status" value="1"/>
</dbReference>
<dbReference type="PANTHER" id="PTHR10336">
    <property type="entry name" value="PHOSPHOINOSITIDE-SPECIFIC PHOSPHOLIPASE C FAMILY PROTEIN"/>
    <property type="match status" value="1"/>
</dbReference>
<dbReference type="PROSITE" id="PS50007">
    <property type="entry name" value="PIPLC_X_DOMAIN"/>
    <property type="match status" value="1"/>
</dbReference>
<dbReference type="EC" id="3.1.4.11" evidence="1 6"/>
<protein>
    <recommendedName>
        <fullName evidence="1 6">Phosphoinositide phospholipase C</fullName>
        <ecNumber evidence="1 6">3.1.4.11</ecNumber>
    </recommendedName>
</protein>
<dbReference type="InterPro" id="IPR001192">
    <property type="entry name" value="PI-PLC_fam"/>
</dbReference>